<reference evidence="2 3" key="1">
    <citation type="journal article" date="2018" name="Nat. Ecol. Evol.">
        <title>Shark genomes provide insights into elasmobranch evolution and the origin of vertebrates.</title>
        <authorList>
            <person name="Hara Y"/>
            <person name="Yamaguchi K"/>
            <person name="Onimaru K"/>
            <person name="Kadota M"/>
            <person name="Koyanagi M"/>
            <person name="Keeley SD"/>
            <person name="Tatsumi K"/>
            <person name="Tanaka K"/>
            <person name="Motone F"/>
            <person name="Kageyama Y"/>
            <person name="Nozu R"/>
            <person name="Adachi N"/>
            <person name="Nishimura O"/>
            <person name="Nakagawa R"/>
            <person name="Tanegashima C"/>
            <person name="Kiyatake I"/>
            <person name="Matsumoto R"/>
            <person name="Murakumo K"/>
            <person name="Nishida K"/>
            <person name="Terakita A"/>
            <person name="Kuratani S"/>
            <person name="Sato K"/>
            <person name="Hyodo S Kuraku.S."/>
        </authorList>
    </citation>
    <scope>NUCLEOTIDE SEQUENCE [LARGE SCALE GENOMIC DNA]</scope>
</reference>
<feature type="region of interest" description="Disordered" evidence="1">
    <location>
        <begin position="1"/>
        <end position="38"/>
    </location>
</feature>
<evidence type="ECO:0000256" key="1">
    <source>
        <dbReference type="SAM" id="MobiDB-lite"/>
    </source>
</evidence>
<protein>
    <submittedName>
        <fullName evidence="2">Uncharacterized protein</fullName>
    </submittedName>
</protein>
<sequence>MAEALPSSGDPSLGPALAELLPPRDSPPAPSSYSQTPRYRPVSVRAGWASSAAFCRHGSHPTWRLRTQQAALARAFASAPRGILGHVVSERGETTTTPSKPCALYDGQCRLEMKNCNSRQPTRRALSL</sequence>
<keyword evidence="3" id="KW-1185">Reference proteome</keyword>
<dbReference type="AlphaFoldDB" id="A0A401T885"/>
<accession>A0A401T885</accession>
<dbReference type="EMBL" id="BEZZ01013957">
    <property type="protein sequence ID" value="GCC38881.1"/>
    <property type="molecule type" value="Genomic_DNA"/>
</dbReference>
<gene>
    <name evidence="2" type="ORF">chiPu_0022989</name>
</gene>
<dbReference type="Proteomes" id="UP000287033">
    <property type="component" value="Unassembled WGS sequence"/>
</dbReference>
<comment type="caution">
    <text evidence="2">The sequence shown here is derived from an EMBL/GenBank/DDBJ whole genome shotgun (WGS) entry which is preliminary data.</text>
</comment>
<evidence type="ECO:0000313" key="3">
    <source>
        <dbReference type="Proteomes" id="UP000287033"/>
    </source>
</evidence>
<proteinExistence type="predicted"/>
<name>A0A401T885_CHIPU</name>
<organism evidence="2 3">
    <name type="scientific">Chiloscyllium punctatum</name>
    <name type="common">Brownbanded bambooshark</name>
    <name type="synonym">Hemiscyllium punctatum</name>
    <dbReference type="NCBI Taxonomy" id="137246"/>
    <lineage>
        <taxon>Eukaryota</taxon>
        <taxon>Metazoa</taxon>
        <taxon>Chordata</taxon>
        <taxon>Craniata</taxon>
        <taxon>Vertebrata</taxon>
        <taxon>Chondrichthyes</taxon>
        <taxon>Elasmobranchii</taxon>
        <taxon>Galeomorphii</taxon>
        <taxon>Galeoidea</taxon>
        <taxon>Orectolobiformes</taxon>
        <taxon>Hemiscylliidae</taxon>
        <taxon>Chiloscyllium</taxon>
    </lineage>
</organism>
<evidence type="ECO:0000313" key="2">
    <source>
        <dbReference type="EMBL" id="GCC38881.1"/>
    </source>
</evidence>